<dbReference type="InterPro" id="IPR014718">
    <property type="entry name" value="GH-type_carb-bd"/>
</dbReference>
<accession>A0ABQ6ISL6</accession>
<evidence type="ECO:0000313" key="2">
    <source>
        <dbReference type="Proteomes" id="UP001157126"/>
    </source>
</evidence>
<reference evidence="2" key="1">
    <citation type="journal article" date="2019" name="Int. J. Syst. Evol. Microbiol.">
        <title>The Global Catalogue of Microorganisms (GCM) 10K type strain sequencing project: providing services to taxonomists for standard genome sequencing and annotation.</title>
        <authorList>
            <consortium name="The Broad Institute Genomics Platform"/>
            <consortium name="The Broad Institute Genome Sequencing Center for Infectious Disease"/>
            <person name="Wu L."/>
            <person name="Ma J."/>
        </authorList>
    </citation>
    <scope>NUCLEOTIDE SEQUENCE [LARGE SCALE GENOMIC DNA]</scope>
    <source>
        <strain evidence="2">NBRC 113072</strain>
    </source>
</reference>
<sequence>MRLTDPDGVTAFVLAVEGVRYWQVFTGDGLPQRWLRSGLAAEPMTCAADAFRTGRHLVRLGPGRSHTTRFTLGLRAS</sequence>
<dbReference type="SUPFAM" id="SSF74650">
    <property type="entry name" value="Galactose mutarotase-like"/>
    <property type="match status" value="1"/>
</dbReference>
<dbReference type="InterPro" id="IPR011013">
    <property type="entry name" value="Gal_mutarotase_sf_dom"/>
</dbReference>
<dbReference type="Gene3D" id="2.70.98.10">
    <property type="match status" value="1"/>
</dbReference>
<protein>
    <submittedName>
        <fullName evidence="1">Uncharacterized protein</fullName>
    </submittedName>
</protein>
<keyword evidence="2" id="KW-1185">Reference proteome</keyword>
<proteinExistence type="predicted"/>
<gene>
    <name evidence="1" type="ORF">GCM10025883_29740</name>
</gene>
<evidence type="ECO:0000313" key="1">
    <source>
        <dbReference type="EMBL" id="GMA40929.1"/>
    </source>
</evidence>
<dbReference type="Proteomes" id="UP001157126">
    <property type="component" value="Unassembled WGS sequence"/>
</dbReference>
<name>A0ABQ6ISL6_9MICO</name>
<dbReference type="EMBL" id="BSUO01000001">
    <property type="protein sequence ID" value="GMA40929.1"/>
    <property type="molecule type" value="Genomic_DNA"/>
</dbReference>
<comment type="caution">
    <text evidence="1">The sequence shown here is derived from an EMBL/GenBank/DDBJ whole genome shotgun (WGS) entry which is preliminary data.</text>
</comment>
<organism evidence="1 2">
    <name type="scientific">Mobilicoccus caccae</name>
    <dbReference type="NCBI Taxonomy" id="1859295"/>
    <lineage>
        <taxon>Bacteria</taxon>
        <taxon>Bacillati</taxon>
        <taxon>Actinomycetota</taxon>
        <taxon>Actinomycetes</taxon>
        <taxon>Micrococcales</taxon>
        <taxon>Dermatophilaceae</taxon>
        <taxon>Mobilicoccus</taxon>
    </lineage>
</organism>